<name>A0ACC1U3W8_9AGAR</name>
<comment type="caution">
    <text evidence="1">The sequence shown here is derived from an EMBL/GenBank/DDBJ whole genome shotgun (WGS) entry which is preliminary data.</text>
</comment>
<proteinExistence type="predicted"/>
<organism evidence="1 2">
    <name type="scientific">Lentinula aff. lateritia</name>
    <dbReference type="NCBI Taxonomy" id="2804960"/>
    <lineage>
        <taxon>Eukaryota</taxon>
        <taxon>Fungi</taxon>
        <taxon>Dikarya</taxon>
        <taxon>Basidiomycota</taxon>
        <taxon>Agaricomycotina</taxon>
        <taxon>Agaricomycetes</taxon>
        <taxon>Agaricomycetidae</taxon>
        <taxon>Agaricales</taxon>
        <taxon>Marasmiineae</taxon>
        <taxon>Omphalotaceae</taxon>
        <taxon>Lentinula</taxon>
    </lineage>
</organism>
<reference evidence="1" key="1">
    <citation type="submission" date="2022-09" db="EMBL/GenBank/DDBJ databases">
        <title>A Global Phylogenomic Analysis of the Shiitake Genus Lentinula.</title>
        <authorList>
            <consortium name="DOE Joint Genome Institute"/>
            <person name="Sierra-Patev S."/>
            <person name="Min B."/>
            <person name="Naranjo-Ortiz M."/>
            <person name="Looney B."/>
            <person name="Konkel Z."/>
            <person name="Slot J.C."/>
            <person name="Sakamoto Y."/>
            <person name="Steenwyk J.L."/>
            <person name="Rokas A."/>
            <person name="Carro J."/>
            <person name="Camarero S."/>
            <person name="Ferreira P."/>
            <person name="Molpeceres G."/>
            <person name="Ruiz-Duenas F.J."/>
            <person name="Serrano A."/>
            <person name="Henrissat B."/>
            <person name="Drula E."/>
            <person name="Hughes K.W."/>
            <person name="Mata J.L."/>
            <person name="Ishikawa N.K."/>
            <person name="Vargas-Isla R."/>
            <person name="Ushijima S."/>
            <person name="Smith C.A."/>
            <person name="Ahrendt S."/>
            <person name="Andreopoulos W."/>
            <person name="He G."/>
            <person name="Labutti K."/>
            <person name="Lipzen A."/>
            <person name="Ng V."/>
            <person name="Riley R."/>
            <person name="Sandor L."/>
            <person name="Barry K."/>
            <person name="Martinez A.T."/>
            <person name="Xiao Y."/>
            <person name="Gibbons J.G."/>
            <person name="Terashima K."/>
            <person name="Grigoriev I.V."/>
            <person name="Hibbett D.S."/>
        </authorList>
    </citation>
    <scope>NUCLEOTIDE SEQUENCE</scope>
    <source>
        <strain evidence="1">TMI1499</strain>
    </source>
</reference>
<evidence type="ECO:0000313" key="2">
    <source>
        <dbReference type="Proteomes" id="UP001163835"/>
    </source>
</evidence>
<sequence>MPILFVLDHSFSGRNVCVNFPLECCSRNKRCSYRHSIVGLAEDVTTKLSRDSTFTLQLQWWNDPARMQENATEDSVEAGSPHAKKKENVLPDVQTQTTNRKNKQFYPRGRSTSEEKSSTMSSAKLQSIGSNTKEKERKKEKKPKARVSERAVKRDQTEESAAPDRKEDFDNTYLLSRVKDR</sequence>
<keyword evidence="2" id="KW-1185">Reference proteome</keyword>
<dbReference type="Proteomes" id="UP001163835">
    <property type="component" value="Unassembled WGS sequence"/>
</dbReference>
<gene>
    <name evidence="1" type="ORF">F5876DRAFT_75761</name>
</gene>
<evidence type="ECO:0000313" key="1">
    <source>
        <dbReference type="EMBL" id="KAJ3811513.1"/>
    </source>
</evidence>
<dbReference type="EMBL" id="MU795056">
    <property type="protein sequence ID" value="KAJ3811513.1"/>
    <property type="molecule type" value="Genomic_DNA"/>
</dbReference>
<accession>A0ACC1U3W8</accession>
<protein>
    <submittedName>
        <fullName evidence="1">Uncharacterized protein</fullName>
    </submittedName>
</protein>